<dbReference type="PROSITE" id="PS51194">
    <property type="entry name" value="HELICASE_CTER"/>
    <property type="match status" value="1"/>
</dbReference>
<dbReference type="Gene3D" id="1.10.150.20">
    <property type="entry name" value="5' to 3' exonuclease, C-terminal subdomain"/>
    <property type="match status" value="1"/>
</dbReference>
<dbReference type="Proteomes" id="UP000319335">
    <property type="component" value="Unassembled WGS sequence"/>
</dbReference>
<keyword evidence="3 11" id="KW-0378">Hydrolase</keyword>
<evidence type="ECO:0000259" key="14">
    <source>
        <dbReference type="PROSITE" id="PS51194"/>
    </source>
</evidence>
<dbReference type="InterPro" id="IPR011545">
    <property type="entry name" value="DEAD/DEAH_box_helicase_dom"/>
</dbReference>
<evidence type="ECO:0000256" key="1">
    <source>
        <dbReference type="ARBA" id="ARBA00022741"/>
    </source>
</evidence>
<protein>
    <recommendedName>
        <fullName evidence="11">ATP-dependent DNA helicase Hel308</fullName>
        <ecNumber evidence="11">5.6.2.4</ecNumber>
    </recommendedName>
    <alternativeName>
        <fullName evidence="11">DNA 3'-5' helicase Hel308</fullName>
    </alternativeName>
</protein>
<dbReference type="InterPro" id="IPR027417">
    <property type="entry name" value="P-loop_NTPase"/>
</dbReference>
<dbReference type="Pfam" id="PF25164">
    <property type="entry name" value="CoiA_N"/>
    <property type="match status" value="1"/>
</dbReference>
<evidence type="ECO:0000256" key="12">
    <source>
        <dbReference type="SAM" id="MobiDB-lite"/>
    </source>
</evidence>
<evidence type="ECO:0000256" key="11">
    <source>
        <dbReference type="HAMAP-Rule" id="MF_00442"/>
    </source>
</evidence>
<evidence type="ECO:0000256" key="5">
    <source>
        <dbReference type="ARBA" id="ARBA00022840"/>
    </source>
</evidence>
<reference evidence="15 16" key="1">
    <citation type="submission" date="2019-06" db="EMBL/GenBank/DDBJ databases">
        <title>Draft genome sequence of Methanolobus vulcani B1d.</title>
        <authorList>
            <person name="Creighbaum A.J."/>
            <person name="Ticak T."/>
            <person name="Hariraju D."/>
            <person name="Arivett B.A."/>
            <person name="Ferguson D.J.Jr."/>
        </authorList>
    </citation>
    <scope>NUCLEOTIDE SEQUENCE [LARGE SCALE GENOMIC DNA]</scope>
    <source>
        <strain evidence="15 16">B1d</strain>
    </source>
</reference>
<dbReference type="Pfam" id="PF21280">
    <property type="entry name" value="Helicase_dom4_arc"/>
    <property type="match status" value="1"/>
</dbReference>
<feature type="compositionally biased region" description="Basic and acidic residues" evidence="12">
    <location>
        <begin position="1060"/>
        <end position="1072"/>
    </location>
</feature>
<dbReference type="PANTHER" id="PTHR47961:SF10">
    <property type="entry name" value="ATP-DEPENDENT DNA HELICASE HEL308"/>
    <property type="match status" value="1"/>
</dbReference>
<comment type="similarity">
    <text evidence="11">Belongs to the helicase family. Hel308 subfamily.</text>
</comment>
<dbReference type="Pfam" id="PF00270">
    <property type="entry name" value="DEAD"/>
    <property type="match status" value="1"/>
</dbReference>
<comment type="catalytic activity">
    <reaction evidence="10 11">
        <text>ATP + H2O = ADP + phosphate + H(+)</text>
        <dbReference type="Rhea" id="RHEA:13065"/>
        <dbReference type="ChEBI" id="CHEBI:15377"/>
        <dbReference type="ChEBI" id="CHEBI:15378"/>
        <dbReference type="ChEBI" id="CHEBI:30616"/>
        <dbReference type="ChEBI" id="CHEBI:43474"/>
        <dbReference type="ChEBI" id="CHEBI:456216"/>
        <dbReference type="EC" id="5.6.2.4"/>
    </reaction>
</comment>
<evidence type="ECO:0000256" key="9">
    <source>
        <dbReference type="ARBA" id="ARBA00034617"/>
    </source>
</evidence>
<dbReference type="PANTHER" id="PTHR47961">
    <property type="entry name" value="DNA POLYMERASE THETA, PUTATIVE (AFU_ORTHOLOGUE AFUA_1G05260)-RELATED"/>
    <property type="match status" value="1"/>
</dbReference>
<dbReference type="InterPro" id="IPR048772">
    <property type="entry name" value="Hel308-like_dom4"/>
</dbReference>
<dbReference type="InterPro" id="IPR014001">
    <property type="entry name" value="Helicase_ATP-bd"/>
</dbReference>
<feature type="domain" description="Helicase ATP-binding" evidence="13">
    <location>
        <begin position="358"/>
        <end position="529"/>
    </location>
</feature>
<dbReference type="SUPFAM" id="SSF158702">
    <property type="entry name" value="Sec63 N-terminal domain-like"/>
    <property type="match status" value="1"/>
</dbReference>
<feature type="region of interest" description="Disordered" evidence="12">
    <location>
        <begin position="1043"/>
        <end position="1072"/>
    </location>
</feature>
<evidence type="ECO:0000256" key="4">
    <source>
        <dbReference type="ARBA" id="ARBA00022806"/>
    </source>
</evidence>
<keyword evidence="2 11" id="KW-0227">DNA damage</keyword>
<evidence type="ECO:0000313" key="16">
    <source>
        <dbReference type="Proteomes" id="UP000319335"/>
    </source>
</evidence>
<dbReference type="SUPFAM" id="SSF46785">
    <property type="entry name" value="Winged helix' DNA-binding domain"/>
    <property type="match status" value="1"/>
</dbReference>
<dbReference type="GO" id="GO:0043138">
    <property type="term" value="F:3'-5' DNA helicase activity"/>
    <property type="evidence" value="ECO:0007669"/>
    <property type="project" value="UniProtKB-UniRule"/>
</dbReference>
<evidence type="ECO:0000256" key="6">
    <source>
        <dbReference type="ARBA" id="ARBA00023125"/>
    </source>
</evidence>
<keyword evidence="6 11" id="KW-0238">DNA-binding</keyword>
<evidence type="ECO:0000259" key="13">
    <source>
        <dbReference type="PROSITE" id="PS51192"/>
    </source>
</evidence>
<dbReference type="AlphaFoldDB" id="A0A7Z8KQA9"/>
<dbReference type="HAMAP" id="MF_00442">
    <property type="entry name" value="Helicase_Hel308"/>
    <property type="match status" value="1"/>
</dbReference>
<dbReference type="GO" id="GO:0016818">
    <property type="term" value="F:hydrolase activity, acting on acid anhydrides, in phosphorus-containing anhydrides"/>
    <property type="evidence" value="ECO:0007669"/>
    <property type="project" value="UniProtKB-UniRule"/>
</dbReference>
<keyword evidence="8 11" id="KW-0413">Isomerase</keyword>
<feature type="domain" description="Helicase C-terminal" evidence="14">
    <location>
        <begin position="562"/>
        <end position="761"/>
    </location>
</feature>
<dbReference type="InterPro" id="IPR057253">
    <property type="entry name" value="CoiA-like_N"/>
</dbReference>
<accession>A0A7Z8KQA9</accession>
<dbReference type="Pfam" id="PF20470">
    <property type="entry name" value="HTH_61"/>
    <property type="match status" value="1"/>
</dbReference>
<evidence type="ECO:0000313" key="15">
    <source>
        <dbReference type="EMBL" id="TQD26276.1"/>
    </source>
</evidence>
<sequence>MLYAKTSDGQKVKATFELKGTQIKFYCPFCDPLNERPLRLRCGDERKPHFAHPPGAECDPWASGKETDWHLGWKELVDEKYCEVTITKNGERHRADIQNKDGLVIELQHSKINEYDIRARELFYGDMVWLFDATYLQENFNLHLAYNLKRDVVFYEYIWKWARKWILCTQKPLFLDMGNDLIFYIPNKSHTKGFDKISKKNYGCEISKSTFINKVLKGKGLKKLPQTHSGFTKWIDQIYSDKVNEQITIDIFLDPFSEFITQEYAEEQEIYNILREKQDGLNGVPVQKKQSYVEIKQEKYEKISNNKLTNRFSVKKENIKHFAGTFDITNLDIPEQVLRFYLDSGIEELYPPQVEAIEKGLLDGNNLLAAIPTASGKTLLAELAMLKAISSGGKALYIVPLRALASEKFERFRSFSSINIKSGGVRVGISTGDFESKDERLGFNDIIVATSEKTDSLLRNETSWMQDITTIVVDEVHLLDSANRGPTLEVTLTKLMKLNPGCQIIALSATVGNAYEIADWLKGKLVLSEWRPTRLQEGVYLNGNINFHGSQKRIEARAKDEAVNVVLDTLEEGGQCLVFESSRKNSVSFAKRAGTKVAETLDEPTRKALDELVEGIIENGETEAANELAKCVRNGTAFHHAGLNSAHRRIVEDGFRANKIKVISSTPTLAAGLNLPARRVIIRSYRRYDPNYGMQPIPVLDYKQMAGRAGRPHLDPYGESVLIAKSYNEMTGLFDNYIDADAEDIWSKLGSENALRTHILSTIVNGFATTREGLLEFIEATFFAHQNDTWGIMDVVDECLYFLRNHGMLEGEGTLLPTVLGRLVSTLYIDPLSGAYIVDGLKKAKAENITDMTLLHLICKTPDMRQLYMRSSDYEVINDIIMARSDEFVEIPPRSKEVDYEWFMAEVKTALLVEDWINEKSLDQITKKFNVGEGDVHAFADIAEWLMHATSRLSGLIAPEMSQDISNHVALLEKRIHYGASSDLIELVSIRGIGRVRARKLYDSGLKTVQAIRNSDISTVSELIGPKTARKLFEELAISSGLRPSGSEDGIKSRTMSSLIEREQSTFSDFEK</sequence>
<dbReference type="CDD" id="cd18795">
    <property type="entry name" value="SF2_C_Ski2"/>
    <property type="match status" value="1"/>
</dbReference>
<proteinExistence type="inferred from homology"/>
<evidence type="ECO:0000256" key="8">
    <source>
        <dbReference type="ARBA" id="ARBA00023235"/>
    </source>
</evidence>
<comment type="function">
    <text evidence="11">DNA-dependent ATPase and 3'-5' DNA helicase that may be involved in repair of stalled replication forks.</text>
</comment>
<organism evidence="15 16">
    <name type="scientific">Methanolobus vulcani</name>
    <dbReference type="NCBI Taxonomy" id="38026"/>
    <lineage>
        <taxon>Archaea</taxon>
        <taxon>Methanobacteriati</taxon>
        <taxon>Methanobacteriota</taxon>
        <taxon>Stenosarchaea group</taxon>
        <taxon>Methanomicrobia</taxon>
        <taxon>Methanosarcinales</taxon>
        <taxon>Methanosarcinaceae</taxon>
        <taxon>Methanolobus</taxon>
    </lineage>
</organism>
<gene>
    <name evidence="11" type="primary">hel308</name>
    <name evidence="15" type="ORF">FKV42_05870</name>
</gene>
<keyword evidence="1 11" id="KW-0547">Nucleotide-binding</keyword>
<dbReference type="InterPro" id="IPR046931">
    <property type="entry name" value="HTH_61"/>
</dbReference>
<dbReference type="OrthoDB" id="371946at2157"/>
<dbReference type="InterPro" id="IPR036390">
    <property type="entry name" value="WH_DNA-bd_sf"/>
</dbReference>
<dbReference type="CDD" id="cd18028">
    <property type="entry name" value="DEXHc_archSki2"/>
    <property type="match status" value="1"/>
</dbReference>
<dbReference type="Gene3D" id="3.40.50.300">
    <property type="entry name" value="P-loop containing nucleotide triphosphate hydrolases"/>
    <property type="match status" value="2"/>
</dbReference>
<dbReference type="SUPFAM" id="SSF52540">
    <property type="entry name" value="P-loop containing nucleoside triphosphate hydrolases"/>
    <property type="match status" value="1"/>
</dbReference>
<comment type="catalytic activity">
    <reaction evidence="9 11">
        <text>Couples ATP hydrolysis with the unwinding of duplex DNA by translocating in the 3'-5' direction.</text>
        <dbReference type="EC" id="5.6.2.4"/>
    </reaction>
</comment>
<dbReference type="Pfam" id="PF14520">
    <property type="entry name" value="HHH_5"/>
    <property type="match status" value="1"/>
</dbReference>
<keyword evidence="5 11" id="KW-0067">ATP-binding</keyword>
<dbReference type="EC" id="5.6.2.4" evidence="11"/>
<dbReference type="SMART" id="SM00490">
    <property type="entry name" value="HELICc"/>
    <property type="match status" value="1"/>
</dbReference>
<dbReference type="GO" id="GO:0005524">
    <property type="term" value="F:ATP binding"/>
    <property type="evidence" value="ECO:0007669"/>
    <property type="project" value="UniProtKB-UniRule"/>
</dbReference>
<name>A0A7Z8KQA9_9EURY</name>
<keyword evidence="7 11" id="KW-0234">DNA repair</keyword>
<dbReference type="InterPro" id="IPR022965">
    <property type="entry name" value="Helicase_Hel308"/>
</dbReference>
<dbReference type="NCBIfam" id="NF002654">
    <property type="entry name" value="PRK02362.1"/>
    <property type="match status" value="1"/>
</dbReference>
<comment type="subunit">
    <text evidence="11">Monomer.</text>
</comment>
<dbReference type="PROSITE" id="PS51192">
    <property type="entry name" value="HELICASE_ATP_BIND_1"/>
    <property type="match status" value="1"/>
</dbReference>
<dbReference type="GO" id="GO:0003677">
    <property type="term" value="F:DNA binding"/>
    <property type="evidence" value="ECO:0007669"/>
    <property type="project" value="UniProtKB-UniRule"/>
</dbReference>
<evidence type="ECO:0000256" key="7">
    <source>
        <dbReference type="ARBA" id="ARBA00023204"/>
    </source>
</evidence>
<keyword evidence="16" id="KW-1185">Reference proteome</keyword>
<dbReference type="InterPro" id="IPR050474">
    <property type="entry name" value="Hel308_SKI2-like"/>
</dbReference>
<dbReference type="Gene3D" id="1.10.3380.30">
    <property type="match status" value="1"/>
</dbReference>
<evidence type="ECO:0000256" key="2">
    <source>
        <dbReference type="ARBA" id="ARBA00022763"/>
    </source>
</evidence>
<dbReference type="InterPro" id="IPR001650">
    <property type="entry name" value="Helicase_C-like"/>
</dbReference>
<evidence type="ECO:0000256" key="10">
    <source>
        <dbReference type="ARBA" id="ARBA00048988"/>
    </source>
</evidence>
<dbReference type="SMART" id="SM00487">
    <property type="entry name" value="DEXDc"/>
    <property type="match status" value="1"/>
</dbReference>
<dbReference type="GO" id="GO:0006281">
    <property type="term" value="P:DNA repair"/>
    <property type="evidence" value="ECO:0007669"/>
    <property type="project" value="UniProtKB-UniRule"/>
</dbReference>
<dbReference type="Pfam" id="PF00271">
    <property type="entry name" value="Helicase_C"/>
    <property type="match status" value="1"/>
</dbReference>
<keyword evidence="4 11" id="KW-0347">Helicase</keyword>
<dbReference type="EMBL" id="VIAQ01000012">
    <property type="protein sequence ID" value="TQD26276.1"/>
    <property type="molecule type" value="Genomic_DNA"/>
</dbReference>
<comment type="caution">
    <text evidence="15">The sequence shown here is derived from an EMBL/GenBank/DDBJ whole genome shotgun (WGS) entry which is preliminary data.</text>
</comment>
<feature type="binding site" evidence="11">
    <location>
        <position position="353"/>
    </location>
    <ligand>
        <name>ATP</name>
        <dbReference type="ChEBI" id="CHEBI:30616"/>
    </ligand>
</feature>
<evidence type="ECO:0000256" key="3">
    <source>
        <dbReference type="ARBA" id="ARBA00022801"/>
    </source>
</evidence>